<gene>
    <name evidence="1" type="ORF">BN55_08930</name>
</gene>
<evidence type="ECO:0000313" key="2">
    <source>
        <dbReference type="Proteomes" id="UP000009320"/>
    </source>
</evidence>
<dbReference type="EMBL" id="CAKE01000004">
    <property type="protein sequence ID" value="CCI81524.1"/>
    <property type="molecule type" value="Genomic_DNA"/>
</dbReference>
<dbReference type="GeneID" id="88866240"/>
<dbReference type="eggNOG" id="COG2267">
    <property type="taxonomic scope" value="Bacteria"/>
</dbReference>
<organism evidence="1 2">
    <name type="scientific">Lactobacillus hominis DSM 23910 = CRBIP 24.179</name>
    <dbReference type="NCBI Taxonomy" id="1423758"/>
    <lineage>
        <taxon>Bacteria</taxon>
        <taxon>Bacillati</taxon>
        <taxon>Bacillota</taxon>
        <taxon>Bacilli</taxon>
        <taxon>Lactobacillales</taxon>
        <taxon>Lactobacillaceae</taxon>
        <taxon>Lactobacillus</taxon>
    </lineage>
</organism>
<dbReference type="PATRIC" id="fig|1423758.3.peg.117"/>
<sequence>MFAYINKYGANRFLRLVDLDQSPKMIADPSWQYGFKDLNVDNFPEYLKLDFGKAHYAHLNHQMVARAKKEYHDFPYDPKQNYRFLVDHASKDWRNTLKNLTIPLLILVGDHSPYFDYNFAKEVASWNKLISYKVIKDCGHLIQAEKPQELATIIEKFVN</sequence>
<dbReference type="Pfam" id="PF03096">
    <property type="entry name" value="Ndr"/>
    <property type="match status" value="1"/>
</dbReference>
<comment type="caution">
    <text evidence="1">The sequence shown here is derived from an EMBL/GenBank/DDBJ whole genome shotgun (WGS) entry which is preliminary data.</text>
</comment>
<name>I7L9M7_9LACO</name>
<dbReference type="SUPFAM" id="SSF53474">
    <property type="entry name" value="alpha/beta-Hydrolases"/>
    <property type="match status" value="1"/>
</dbReference>
<dbReference type="InterPro" id="IPR004142">
    <property type="entry name" value="NDRG"/>
</dbReference>
<dbReference type="EC" id="1.11.1.-" evidence="1"/>
<keyword evidence="1" id="KW-0560">Oxidoreductase</keyword>
<reference evidence="1 2" key="1">
    <citation type="submission" date="2012-06" db="EMBL/GenBank/DDBJ databases">
        <title>Draft Genome Sequence of Lactobacillus hominis Strain CRBIP 24.179T, isolated from human intestine.</title>
        <authorList>
            <person name="Cousin S."/>
            <person name="Ma L."/>
            <person name="Bizet C."/>
            <person name="Loux V."/>
            <person name="Bouchier C."/>
            <person name="Clermont D."/>
            <person name="Creno S."/>
        </authorList>
    </citation>
    <scope>NUCLEOTIDE SEQUENCE [LARGE SCALE GENOMIC DNA]</scope>
    <source>
        <strain evidence="2">CRBIP 24.179T</strain>
    </source>
</reference>
<keyword evidence="2" id="KW-1185">Reference proteome</keyword>
<dbReference type="AlphaFoldDB" id="I7L9M7"/>
<dbReference type="RefSeq" id="WP_008470318.1">
    <property type="nucleotide sequence ID" value="NZ_AYZP01000001.1"/>
</dbReference>
<dbReference type="Gene3D" id="3.40.50.1820">
    <property type="entry name" value="alpha/beta hydrolase"/>
    <property type="match status" value="1"/>
</dbReference>
<evidence type="ECO:0000313" key="1">
    <source>
        <dbReference type="EMBL" id="CCI81524.1"/>
    </source>
</evidence>
<proteinExistence type="predicted"/>
<dbReference type="Proteomes" id="UP000009320">
    <property type="component" value="Unassembled WGS sequence"/>
</dbReference>
<dbReference type="InterPro" id="IPR029058">
    <property type="entry name" value="AB_hydrolase_fold"/>
</dbReference>
<dbReference type="GO" id="GO:0004601">
    <property type="term" value="F:peroxidase activity"/>
    <property type="evidence" value="ECO:0007669"/>
    <property type="project" value="UniProtKB-KW"/>
</dbReference>
<accession>I7L9M7</accession>
<keyword evidence="1" id="KW-0575">Peroxidase</keyword>
<dbReference type="STRING" id="1423758.FC41_GL000114"/>
<protein>
    <submittedName>
        <fullName evidence="1">Halo peroxidase</fullName>
        <ecNumber evidence="1">1.11.1.-</ecNumber>
    </submittedName>
</protein>